<sequence>MGNPIRNVAGMSLGGGRKENFFFSLLEYYPEKKRWFLKSLHQVKDEDIRDRDEIITSWVETYCLKQLVVDFPLSRPPCEASCLPNCEGASVCPRHQVQEVRAEMKELLDEDAHFQKTNPKRYEQERVASLEVDYSKNLLKKNTDEHMLSRSFKRKLRKGFTPYWHRPIDFWVWKNYYDQLLEVFKNSYESFGNVSFMLLSRLNYLLRHLPKDLTMYESNIQICLLELYRARIVSKSLLLQLFDLDMASSAREQIILNIEKHMEIFIYENDLETIIKNSNAFDSFILSVVGQRMLMNGLREIPEWGNTDGGNFIVPMFHLQG</sequence>
<reference evidence="1 2" key="1">
    <citation type="submission" date="2023-11" db="EMBL/GenBank/DDBJ databases">
        <title>Peredibacter starrii A3.12.</title>
        <authorList>
            <person name="Mitchell R.J."/>
        </authorList>
    </citation>
    <scope>NUCLEOTIDE SEQUENCE [LARGE SCALE GENOMIC DNA]</scope>
    <source>
        <strain evidence="1 2">A3.12</strain>
    </source>
</reference>
<organism evidence="1 2">
    <name type="scientific">Peredibacter starrii</name>
    <dbReference type="NCBI Taxonomy" id="28202"/>
    <lineage>
        <taxon>Bacteria</taxon>
        <taxon>Pseudomonadati</taxon>
        <taxon>Bdellovibrionota</taxon>
        <taxon>Bacteriovoracia</taxon>
        <taxon>Bacteriovoracales</taxon>
        <taxon>Bacteriovoracaceae</taxon>
        <taxon>Peredibacter</taxon>
    </lineage>
</organism>
<dbReference type="Proteomes" id="UP001324634">
    <property type="component" value="Chromosome"/>
</dbReference>
<dbReference type="KEGG" id="psti:SOO65_05755"/>
<keyword evidence="2" id="KW-1185">Reference proteome</keyword>
<evidence type="ECO:0000313" key="2">
    <source>
        <dbReference type="Proteomes" id="UP001324634"/>
    </source>
</evidence>
<evidence type="ECO:0000313" key="1">
    <source>
        <dbReference type="EMBL" id="WPU66246.1"/>
    </source>
</evidence>
<name>A0AAX4HS85_9BACT</name>
<dbReference type="EMBL" id="CP139487">
    <property type="protein sequence ID" value="WPU66246.1"/>
    <property type="molecule type" value="Genomic_DNA"/>
</dbReference>
<dbReference type="RefSeq" id="WP_321398264.1">
    <property type="nucleotide sequence ID" value="NZ_CP139487.1"/>
</dbReference>
<dbReference type="AlphaFoldDB" id="A0AAX4HS85"/>
<proteinExistence type="predicted"/>
<protein>
    <submittedName>
        <fullName evidence="1">Uncharacterized protein</fullName>
    </submittedName>
</protein>
<accession>A0AAX4HS85</accession>
<gene>
    <name evidence="1" type="ORF">SOO65_05755</name>
</gene>